<accession>A0A2M7WZX1</accession>
<organism evidence="1 2">
    <name type="scientific">candidate division WWE3 bacterium CG_4_9_14_3_um_filter_39_7</name>
    <dbReference type="NCBI Taxonomy" id="1975080"/>
    <lineage>
        <taxon>Bacteria</taxon>
        <taxon>Katanobacteria</taxon>
    </lineage>
</organism>
<evidence type="ECO:0000313" key="2">
    <source>
        <dbReference type="Proteomes" id="UP000231195"/>
    </source>
</evidence>
<reference evidence="2" key="1">
    <citation type="submission" date="2017-09" db="EMBL/GenBank/DDBJ databases">
        <title>Depth-based differentiation of microbial function through sediment-hosted aquifers and enrichment of novel symbionts in the deep terrestrial subsurface.</title>
        <authorList>
            <person name="Probst A.J."/>
            <person name="Ladd B."/>
            <person name="Jarett J.K."/>
            <person name="Geller-Mcgrath D.E."/>
            <person name="Sieber C.M.K."/>
            <person name="Emerson J.B."/>
            <person name="Anantharaman K."/>
            <person name="Thomas B.C."/>
            <person name="Malmstrom R."/>
            <person name="Stieglmeier M."/>
            <person name="Klingl A."/>
            <person name="Woyke T."/>
            <person name="Ryan C.M."/>
            <person name="Banfield J.F."/>
        </authorList>
    </citation>
    <scope>NUCLEOTIDE SEQUENCE [LARGE SCALE GENOMIC DNA]</scope>
</reference>
<comment type="caution">
    <text evidence="1">The sequence shown here is derived from an EMBL/GenBank/DDBJ whole genome shotgun (WGS) entry which is preliminary data.</text>
</comment>
<proteinExistence type="predicted"/>
<name>A0A2M7WZX1_UNCKA</name>
<dbReference type="EMBL" id="PFWZ01000198">
    <property type="protein sequence ID" value="PJA39078.1"/>
    <property type="molecule type" value="Genomic_DNA"/>
</dbReference>
<protein>
    <submittedName>
        <fullName evidence="1">Uncharacterized protein</fullName>
    </submittedName>
</protein>
<sequence length="301" mass="33541">MSRKTAKHNLTTAFQKRRDQAVTKLKDSHHDAISYLARTEVPVDKIGISTMRMLSAGALSSTLLFAPIALPELAAPRTVEAQIDTTPTPVPGLSQKALVQELSNVLPNEYRPLTSEESITISRLLKQTYGIKATFELQGNSLNLQFGRMGYEQHLLRYPGDSINQHDEEIIAGMAPLTGAWSYFAPSKEAMTQKDIEREKYYWAVQTYLSPGWQENMYYLKDWYKYRKMIAVNVKTGDAVVGVIGDAGPAVWTGKHFGGSPEAMSELHLSSGMRNGEVILFFVDDPNDTIPLGKIESIVEK</sequence>
<evidence type="ECO:0000313" key="1">
    <source>
        <dbReference type="EMBL" id="PJA39078.1"/>
    </source>
</evidence>
<dbReference type="AlphaFoldDB" id="A0A2M7WZX1"/>
<dbReference type="Proteomes" id="UP000231195">
    <property type="component" value="Unassembled WGS sequence"/>
</dbReference>
<gene>
    <name evidence="1" type="ORF">CO179_05910</name>
</gene>